<gene>
    <name evidence="1" type="ORF">K488DRAFT_71395</name>
</gene>
<proteinExistence type="predicted"/>
<sequence length="318" mass="35090">MISSAEGLIASSYLIIVKSLAPSVVASLYQSLAPGRPPPEWTANGRVWLILALLILVPFSFMRHLHSLRHMSYVALFSVVVVCYFEPLEDMPPRGEVHLVNFTPSFISTFPIQVFAFSCSMNIFPIYNEVKVNSQARMNTIIGLAVGGTMLVYEAIAVFGYLTFGSNVGANIIAMYPSTSLLVAVGQLAIAILVLFSYPLQLHPTRNCLDKVIHSGFTTVATKLSSEDDVMDYNDEDYHAADEMSPFKFFMLTTAILVTGFTVAYFVDDLQMGGTTMSFILPGLFYWKMFRNESGTSKGVMRAALALVTYGTCVLIIW</sequence>
<reference evidence="1" key="1">
    <citation type="submission" date="2021-02" db="EMBL/GenBank/DDBJ databases">
        <authorList>
            <consortium name="DOE Joint Genome Institute"/>
            <person name="Ahrendt S."/>
            <person name="Looney B.P."/>
            <person name="Miyauchi S."/>
            <person name="Morin E."/>
            <person name="Drula E."/>
            <person name="Courty P.E."/>
            <person name="Chicoki N."/>
            <person name="Fauchery L."/>
            <person name="Kohler A."/>
            <person name="Kuo A."/>
            <person name="Labutti K."/>
            <person name="Pangilinan J."/>
            <person name="Lipzen A."/>
            <person name="Riley R."/>
            <person name="Andreopoulos W."/>
            <person name="He G."/>
            <person name="Johnson J."/>
            <person name="Barry K.W."/>
            <person name="Grigoriev I.V."/>
            <person name="Nagy L."/>
            <person name="Hibbett D."/>
            <person name="Henrissat B."/>
            <person name="Matheny P.B."/>
            <person name="Labbe J."/>
            <person name="Martin F."/>
        </authorList>
    </citation>
    <scope>NUCLEOTIDE SEQUENCE</scope>
    <source>
        <strain evidence="1">EC-137</strain>
    </source>
</reference>
<accession>A0ACB8QI01</accession>
<evidence type="ECO:0000313" key="2">
    <source>
        <dbReference type="Proteomes" id="UP000814128"/>
    </source>
</evidence>
<keyword evidence="1" id="KW-0472">Membrane</keyword>
<dbReference type="Proteomes" id="UP000814128">
    <property type="component" value="Unassembled WGS sequence"/>
</dbReference>
<organism evidence="1 2">
    <name type="scientific">Vararia minispora EC-137</name>
    <dbReference type="NCBI Taxonomy" id="1314806"/>
    <lineage>
        <taxon>Eukaryota</taxon>
        <taxon>Fungi</taxon>
        <taxon>Dikarya</taxon>
        <taxon>Basidiomycota</taxon>
        <taxon>Agaricomycotina</taxon>
        <taxon>Agaricomycetes</taxon>
        <taxon>Russulales</taxon>
        <taxon>Lachnocladiaceae</taxon>
        <taxon>Vararia</taxon>
    </lineage>
</organism>
<protein>
    <submittedName>
        <fullName evidence="1">Transmembrane amino acid transporter protein-domain-containing protein</fullName>
    </submittedName>
</protein>
<name>A0ACB8QI01_9AGAM</name>
<keyword evidence="1" id="KW-0812">Transmembrane</keyword>
<evidence type="ECO:0000313" key="1">
    <source>
        <dbReference type="EMBL" id="KAI0031434.1"/>
    </source>
</evidence>
<reference evidence="1" key="2">
    <citation type="journal article" date="2022" name="New Phytol.">
        <title>Evolutionary transition to the ectomycorrhizal habit in the genomes of a hyperdiverse lineage of mushroom-forming fungi.</title>
        <authorList>
            <person name="Looney B."/>
            <person name="Miyauchi S."/>
            <person name="Morin E."/>
            <person name="Drula E."/>
            <person name="Courty P.E."/>
            <person name="Kohler A."/>
            <person name="Kuo A."/>
            <person name="LaButti K."/>
            <person name="Pangilinan J."/>
            <person name="Lipzen A."/>
            <person name="Riley R."/>
            <person name="Andreopoulos W."/>
            <person name="He G."/>
            <person name="Johnson J."/>
            <person name="Nolan M."/>
            <person name="Tritt A."/>
            <person name="Barry K.W."/>
            <person name="Grigoriev I.V."/>
            <person name="Nagy L.G."/>
            <person name="Hibbett D."/>
            <person name="Henrissat B."/>
            <person name="Matheny P.B."/>
            <person name="Labbe J."/>
            <person name="Martin F.M."/>
        </authorList>
    </citation>
    <scope>NUCLEOTIDE SEQUENCE</scope>
    <source>
        <strain evidence="1">EC-137</strain>
    </source>
</reference>
<comment type="caution">
    <text evidence="1">The sequence shown here is derived from an EMBL/GenBank/DDBJ whole genome shotgun (WGS) entry which is preliminary data.</text>
</comment>
<keyword evidence="2" id="KW-1185">Reference proteome</keyword>
<dbReference type="EMBL" id="MU273580">
    <property type="protein sequence ID" value="KAI0031434.1"/>
    <property type="molecule type" value="Genomic_DNA"/>
</dbReference>